<keyword evidence="10" id="KW-0812">Transmembrane</keyword>
<dbReference type="PANTHER" id="PTHR24286">
    <property type="entry name" value="CYTOCHROME P450 26"/>
    <property type="match status" value="1"/>
</dbReference>
<dbReference type="InterPro" id="IPR002403">
    <property type="entry name" value="Cyt_P450_E_grp-IV"/>
</dbReference>
<dbReference type="SUPFAM" id="SSF48264">
    <property type="entry name" value="Cytochrome P450"/>
    <property type="match status" value="1"/>
</dbReference>
<name>A0A4Z1F534_9HELO</name>
<evidence type="ECO:0000256" key="1">
    <source>
        <dbReference type="ARBA" id="ARBA00001971"/>
    </source>
</evidence>
<dbReference type="AlphaFoldDB" id="A0A4Z1F534"/>
<evidence type="ECO:0000256" key="4">
    <source>
        <dbReference type="ARBA" id="ARBA00022723"/>
    </source>
</evidence>
<dbReference type="PANTHER" id="PTHR24286:SF24">
    <property type="entry name" value="LANOSTEROL 14-ALPHA DEMETHYLASE"/>
    <property type="match status" value="1"/>
</dbReference>
<dbReference type="PRINTS" id="PR00465">
    <property type="entry name" value="EP450IV"/>
</dbReference>
<dbReference type="EMBL" id="PQXI01000479">
    <property type="protein sequence ID" value="TGO16641.1"/>
    <property type="molecule type" value="Genomic_DNA"/>
</dbReference>
<proteinExistence type="inferred from homology"/>
<dbReference type="GO" id="GO:0004497">
    <property type="term" value="F:monooxygenase activity"/>
    <property type="evidence" value="ECO:0007669"/>
    <property type="project" value="UniProtKB-KW"/>
</dbReference>
<comment type="similarity">
    <text evidence="2">Belongs to the cytochrome P450 family.</text>
</comment>
<comment type="caution">
    <text evidence="11">The sequence shown here is derived from an EMBL/GenBank/DDBJ whole genome shotgun (WGS) entry which is preliminary data.</text>
</comment>
<dbReference type="Proteomes" id="UP000297910">
    <property type="component" value="Unassembled WGS sequence"/>
</dbReference>
<dbReference type="GO" id="GO:0020037">
    <property type="term" value="F:heme binding"/>
    <property type="evidence" value="ECO:0007669"/>
    <property type="project" value="InterPro"/>
</dbReference>
<accession>A0A4Z1F534</accession>
<dbReference type="GO" id="GO:0016125">
    <property type="term" value="P:sterol metabolic process"/>
    <property type="evidence" value="ECO:0007669"/>
    <property type="project" value="TreeGrafter"/>
</dbReference>
<keyword evidence="8" id="KW-0503">Monooxygenase</keyword>
<keyword evidence="12" id="KW-1185">Reference proteome</keyword>
<dbReference type="GO" id="GO:0016705">
    <property type="term" value="F:oxidoreductase activity, acting on paired donors, with incorporation or reduction of molecular oxygen"/>
    <property type="evidence" value="ECO:0007669"/>
    <property type="project" value="InterPro"/>
</dbReference>
<keyword evidence="10" id="KW-0472">Membrane</keyword>
<dbReference type="InterPro" id="IPR036396">
    <property type="entry name" value="Cyt_P450_sf"/>
</dbReference>
<evidence type="ECO:0000256" key="2">
    <source>
        <dbReference type="ARBA" id="ARBA00010617"/>
    </source>
</evidence>
<dbReference type="Gene3D" id="1.10.630.10">
    <property type="entry name" value="Cytochrome P450"/>
    <property type="match status" value="1"/>
</dbReference>
<keyword evidence="10" id="KW-1133">Transmembrane helix</keyword>
<evidence type="ECO:0000256" key="9">
    <source>
        <dbReference type="PIRSR" id="PIRSR602403-1"/>
    </source>
</evidence>
<keyword evidence="4 9" id="KW-0479">Metal-binding</keyword>
<evidence type="ECO:0000256" key="7">
    <source>
        <dbReference type="ARBA" id="ARBA00023026"/>
    </source>
</evidence>
<keyword evidence="3 9" id="KW-0349">Heme</keyword>
<keyword evidence="6 9" id="KW-0408">Iron</keyword>
<feature type="transmembrane region" description="Helical" evidence="10">
    <location>
        <begin position="15"/>
        <end position="34"/>
    </location>
</feature>
<evidence type="ECO:0000256" key="8">
    <source>
        <dbReference type="ARBA" id="ARBA00023033"/>
    </source>
</evidence>
<evidence type="ECO:0000256" key="6">
    <source>
        <dbReference type="ARBA" id="ARBA00023004"/>
    </source>
</evidence>
<keyword evidence="5" id="KW-0560">Oxidoreductase</keyword>
<organism evidence="11 12">
    <name type="scientific">Botrytis paeoniae</name>
    <dbReference type="NCBI Taxonomy" id="278948"/>
    <lineage>
        <taxon>Eukaryota</taxon>
        <taxon>Fungi</taxon>
        <taxon>Dikarya</taxon>
        <taxon>Ascomycota</taxon>
        <taxon>Pezizomycotina</taxon>
        <taxon>Leotiomycetes</taxon>
        <taxon>Helotiales</taxon>
        <taxon>Sclerotiniaceae</taxon>
        <taxon>Botrytis</taxon>
    </lineage>
</organism>
<evidence type="ECO:0000256" key="5">
    <source>
        <dbReference type="ARBA" id="ARBA00023002"/>
    </source>
</evidence>
<reference evidence="11 12" key="1">
    <citation type="submission" date="2017-12" db="EMBL/GenBank/DDBJ databases">
        <title>Comparative genomics of Botrytis spp.</title>
        <authorList>
            <person name="Valero-Jimenez C.A."/>
            <person name="Tapia P."/>
            <person name="Veloso J."/>
            <person name="Silva-Moreno E."/>
            <person name="Staats M."/>
            <person name="Valdes J.H."/>
            <person name="Van Kan J.A.L."/>
        </authorList>
    </citation>
    <scope>NUCLEOTIDE SEQUENCE [LARGE SCALE GENOMIC DNA]</scope>
    <source>
        <strain evidence="11 12">Bp0003</strain>
    </source>
</reference>
<feature type="binding site" description="axial binding residue" evidence="9">
    <location>
        <position position="493"/>
    </location>
    <ligand>
        <name>heme</name>
        <dbReference type="ChEBI" id="CHEBI:30413"/>
    </ligand>
    <ligandPart>
        <name>Fe</name>
        <dbReference type="ChEBI" id="CHEBI:18248"/>
    </ligandPart>
</feature>
<comment type="cofactor">
    <cofactor evidence="1 9">
        <name>heme</name>
        <dbReference type="ChEBI" id="CHEBI:30413"/>
    </cofactor>
</comment>
<protein>
    <recommendedName>
        <fullName evidence="13">Cytochrome P450</fullName>
    </recommendedName>
</protein>
<evidence type="ECO:0000256" key="10">
    <source>
        <dbReference type="SAM" id="Phobius"/>
    </source>
</evidence>
<evidence type="ECO:0000313" key="12">
    <source>
        <dbReference type="Proteomes" id="UP000297910"/>
    </source>
</evidence>
<dbReference type="GO" id="GO:0005506">
    <property type="term" value="F:iron ion binding"/>
    <property type="evidence" value="ECO:0007669"/>
    <property type="project" value="InterPro"/>
</dbReference>
<sequence>MTTLVKDLFEMPLTISRIITSALLMITCLFLLSFRRPSVPEKAPKLLSFFDNWPIVGATRFFTSRFAFFHDGVRSSRTSNFSFWIGKNFVIGLSGDESRQVFFQSGQLGMAEGNEDGSQQRSMKRVQSGYVILFGGGPRVKNDEGSEVVQEAGFPRYFLTRTLHLLRRENISRNISPFVNDIKNRLDELPSQNGIMDPFVSIYQIVYQLTMRQVGCTEIASDMNKIKHTLSLYEAIEKSSNAVNVIFPWLPTFSLIRRTIAGGKLYFIFKSIINDRKKKGRRENDALQHLIDMGDSMNNMLQVCSAAPLVFLFSYKSWSKLTHRYSQFSIGVVFAGLQNTGINAAYLLAYIGTSPYWMERVRAELDGVLDKYAPDHSLPLTERYKLIPIEGWEAEMPLIDLCLRETIRLQLGGTMYRRNISNYDVAIGTEVIPSGAFAPLTFAKAYQTSDIHQDPEVYPDPGRWDPGRYLPDRAEDKRKPFGYVGWGAGKFPCVGTRLYSSADLILPRAMTKVLIIA</sequence>
<evidence type="ECO:0008006" key="13">
    <source>
        <dbReference type="Google" id="ProtNLM"/>
    </source>
</evidence>
<dbReference type="InterPro" id="IPR001128">
    <property type="entry name" value="Cyt_P450"/>
</dbReference>
<evidence type="ECO:0000313" key="11">
    <source>
        <dbReference type="EMBL" id="TGO16641.1"/>
    </source>
</evidence>
<keyword evidence="7" id="KW-0843">Virulence</keyword>
<dbReference type="Pfam" id="PF00067">
    <property type="entry name" value="p450"/>
    <property type="match status" value="1"/>
</dbReference>
<evidence type="ECO:0000256" key="3">
    <source>
        <dbReference type="ARBA" id="ARBA00022617"/>
    </source>
</evidence>
<gene>
    <name evidence="11" type="ORF">BPAE_0481g00010</name>
</gene>